<protein>
    <submittedName>
        <fullName evidence="8">MFS transporter</fullName>
    </submittedName>
</protein>
<comment type="caution">
    <text evidence="8">The sequence shown here is derived from an EMBL/GenBank/DDBJ whole genome shotgun (WGS) entry which is preliminary data.</text>
</comment>
<dbReference type="PANTHER" id="PTHR43124">
    <property type="entry name" value="PURINE EFFLUX PUMP PBUE"/>
    <property type="match status" value="1"/>
</dbReference>
<proteinExistence type="predicted"/>
<dbReference type="InterPro" id="IPR020846">
    <property type="entry name" value="MFS_dom"/>
</dbReference>
<comment type="subcellular location">
    <subcellularLocation>
        <location evidence="1">Cell membrane</location>
        <topology evidence="1">Multi-pass membrane protein</topology>
    </subcellularLocation>
</comment>
<evidence type="ECO:0000259" key="7">
    <source>
        <dbReference type="PROSITE" id="PS50850"/>
    </source>
</evidence>
<dbReference type="CDD" id="cd17324">
    <property type="entry name" value="MFS_NepI_like"/>
    <property type="match status" value="1"/>
</dbReference>
<dbReference type="Proteomes" id="UP000292302">
    <property type="component" value="Unassembled WGS sequence"/>
</dbReference>
<keyword evidence="9" id="KW-1185">Reference proteome</keyword>
<feature type="transmembrane region" description="Helical" evidence="6">
    <location>
        <begin position="110"/>
        <end position="135"/>
    </location>
</feature>
<dbReference type="InterPro" id="IPR011701">
    <property type="entry name" value="MFS"/>
</dbReference>
<dbReference type="AlphaFoldDB" id="A0A4Q9QIM6"/>
<feature type="transmembrane region" description="Helical" evidence="6">
    <location>
        <begin position="216"/>
        <end position="238"/>
    </location>
</feature>
<feature type="transmembrane region" description="Helical" evidence="6">
    <location>
        <begin position="250"/>
        <end position="274"/>
    </location>
</feature>
<feature type="domain" description="Major facilitator superfamily (MFS) profile" evidence="7">
    <location>
        <begin position="19"/>
        <end position="393"/>
    </location>
</feature>
<feature type="transmembrane region" description="Helical" evidence="6">
    <location>
        <begin position="85"/>
        <end position="104"/>
    </location>
</feature>
<dbReference type="EMBL" id="QJUI01000015">
    <property type="protein sequence ID" value="TBU75769.1"/>
    <property type="molecule type" value="Genomic_DNA"/>
</dbReference>
<feature type="transmembrane region" description="Helical" evidence="6">
    <location>
        <begin position="147"/>
        <end position="167"/>
    </location>
</feature>
<feature type="transmembrane region" description="Helical" evidence="6">
    <location>
        <begin position="371"/>
        <end position="389"/>
    </location>
</feature>
<dbReference type="GO" id="GO:0022857">
    <property type="term" value="F:transmembrane transporter activity"/>
    <property type="evidence" value="ECO:0007669"/>
    <property type="project" value="InterPro"/>
</dbReference>
<evidence type="ECO:0000256" key="1">
    <source>
        <dbReference type="ARBA" id="ARBA00004651"/>
    </source>
</evidence>
<keyword evidence="2" id="KW-1003">Cell membrane</keyword>
<dbReference type="RefSeq" id="WP_131181293.1">
    <property type="nucleotide sequence ID" value="NZ_QJUI01000015.1"/>
</dbReference>
<keyword evidence="5 6" id="KW-0472">Membrane</keyword>
<sequence>MSGPAHDTPRLSAGAILLIELALALGGFAIGTSEFSIMGLMPNVAQDLGVSEPQVGHVISSYALGVVVGAPILALLGSRLLRKNLLLLLMGVFAVGNLASALAPDYSSLLVFRFFAGLPHGAYFGVAMLVAASMAPPHKRAKAVSRVLMGLSVAILIGNPLATWLGQSISWRYAFALVSVIALLTVAMVAIFLPIDRNEVRSSPINELRAFNRAPIWLALGIGSIGFAGMFCVFSYMAPTLLEVTQVSPGMIPVTMAVFGVGCILGNMVGGWLFDRLQFKSVAWILLWSALVLLALPAATHSIWTMLPAILALGTIAALSPALQTHLMDVAAGAQTLAAASNHAAFNIANALGPWLGGLAISAGFGWTSTGYIGAATAVIGLLIFFWAWKIQPTVNINTASPAHRETRH</sequence>
<dbReference type="OrthoDB" id="9788453at2"/>
<accession>A0A4Q9QIM6</accession>
<evidence type="ECO:0000256" key="2">
    <source>
        <dbReference type="ARBA" id="ARBA00022475"/>
    </source>
</evidence>
<evidence type="ECO:0000256" key="3">
    <source>
        <dbReference type="ARBA" id="ARBA00022692"/>
    </source>
</evidence>
<evidence type="ECO:0000313" key="9">
    <source>
        <dbReference type="Proteomes" id="UP000292302"/>
    </source>
</evidence>
<gene>
    <name evidence="8" type="ORF">DNK06_17550</name>
</gene>
<dbReference type="Gene3D" id="1.20.1250.20">
    <property type="entry name" value="MFS general substrate transporter like domains"/>
    <property type="match status" value="2"/>
</dbReference>
<keyword evidence="3 6" id="KW-0812">Transmembrane</keyword>
<evidence type="ECO:0000256" key="5">
    <source>
        <dbReference type="ARBA" id="ARBA00023136"/>
    </source>
</evidence>
<dbReference type="InterPro" id="IPR050189">
    <property type="entry name" value="MFS_Efflux_Transporters"/>
</dbReference>
<reference evidence="8 9" key="1">
    <citation type="submission" date="2018-06" db="EMBL/GenBank/DDBJ databases">
        <title>Three novel Pseudomonas species isolated from symptomatic oak.</title>
        <authorList>
            <person name="Bueno-Gonzalez V."/>
            <person name="Brady C."/>
        </authorList>
    </citation>
    <scope>NUCLEOTIDE SEQUENCE [LARGE SCALE GENOMIC DNA]</scope>
    <source>
        <strain evidence="8 9">P9A</strain>
    </source>
</reference>
<feature type="transmembrane region" description="Helical" evidence="6">
    <location>
        <begin position="58"/>
        <end position="78"/>
    </location>
</feature>
<feature type="transmembrane region" description="Helical" evidence="6">
    <location>
        <begin position="173"/>
        <end position="195"/>
    </location>
</feature>
<evidence type="ECO:0000256" key="4">
    <source>
        <dbReference type="ARBA" id="ARBA00022989"/>
    </source>
</evidence>
<dbReference type="InterPro" id="IPR036259">
    <property type="entry name" value="MFS_trans_sf"/>
</dbReference>
<evidence type="ECO:0000313" key="8">
    <source>
        <dbReference type="EMBL" id="TBU75769.1"/>
    </source>
</evidence>
<organism evidence="8 9">
    <name type="scientific">Phytopseudomonas daroniae</name>
    <dbReference type="NCBI Taxonomy" id="2487519"/>
    <lineage>
        <taxon>Bacteria</taxon>
        <taxon>Pseudomonadati</taxon>
        <taxon>Pseudomonadota</taxon>
        <taxon>Gammaproteobacteria</taxon>
        <taxon>Pseudomonadales</taxon>
        <taxon>Pseudomonadaceae</taxon>
        <taxon>Phytopseudomonas</taxon>
    </lineage>
</organism>
<feature type="transmembrane region" description="Helical" evidence="6">
    <location>
        <begin position="281"/>
        <end position="299"/>
    </location>
</feature>
<dbReference type="PANTHER" id="PTHR43124:SF3">
    <property type="entry name" value="CHLORAMPHENICOL EFFLUX PUMP RV0191"/>
    <property type="match status" value="1"/>
</dbReference>
<dbReference type="Pfam" id="PF07690">
    <property type="entry name" value="MFS_1"/>
    <property type="match status" value="1"/>
</dbReference>
<name>A0A4Q9QIM6_9GAMM</name>
<evidence type="ECO:0000256" key="6">
    <source>
        <dbReference type="SAM" id="Phobius"/>
    </source>
</evidence>
<keyword evidence="4 6" id="KW-1133">Transmembrane helix</keyword>
<dbReference type="GO" id="GO:0005886">
    <property type="term" value="C:plasma membrane"/>
    <property type="evidence" value="ECO:0007669"/>
    <property type="project" value="UniProtKB-SubCell"/>
</dbReference>
<dbReference type="SUPFAM" id="SSF103473">
    <property type="entry name" value="MFS general substrate transporter"/>
    <property type="match status" value="1"/>
</dbReference>
<feature type="transmembrane region" description="Helical" evidence="6">
    <location>
        <begin position="305"/>
        <end position="323"/>
    </location>
</feature>
<dbReference type="PROSITE" id="PS50850">
    <property type="entry name" value="MFS"/>
    <property type="match status" value="1"/>
</dbReference>
<feature type="transmembrane region" description="Helical" evidence="6">
    <location>
        <begin position="12"/>
        <end position="38"/>
    </location>
</feature>
<feature type="transmembrane region" description="Helical" evidence="6">
    <location>
        <begin position="344"/>
        <end position="365"/>
    </location>
</feature>